<protein>
    <recommendedName>
        <fullName evidence="3">F-box domain-containing protein</fullName>
    </recommendedName>
</protein>
<name>A0AAD6ZSC4_9AGAR</name>
<dbReference type="SUPFAM" id="SSF52047">
    <property type="entry name" value="RNI-like"/>
    <property type="match status" value="1"/>
</dbReference>
<proteinExistence type="predicted"/>
<dbReference type="Proteomes" id="UP001218218">
    <property type="component" value="Unassembled WGS sequence"/>
</dbReference>
<gene>
    <name evidence="1" type="ORF">DFH08DRAFT_939582</name>
</gene>
<evidence type="ECO:0008006" key="3">
    <source>
        <dbReference type="Google" id="ProtNLM"/>
    </source>
</evidence>
<sequence>MNPKAAATHLPYDILHDLFVLCTKDAMQSSDFYFPVILSHVCSTWRSAALATPTLWSAIYTSSPNSEQAHLRSQAYFERSQKMNVNVIVRSLQTYASDPEFALLVRNAHRIATLEFVCTDMEQVPTLLGCLPVATPALQILRIAVRSRATRATEFTFRLPPQLDGPTSQRRLPFCLPAVNGGVQWSSWGTAGLTHLYLNGLTGAARPSMEGLWHMLDGCKDTLESFEFKGWAPLWTDENSFLNPVDLPMLRSLELFWMDDLSALSGLIHAPGLRHLILQNGMAITNPYSSEDDSVDFAACDVSRLLECLAPSCGALKHLYLYGVRDCSRSAADRFFADMTTLALIVLCQVDAIVTDAVFQPECRFRVPRDVILPKLAHFSVTDVLASDLGRFLLRHKTLPVAPLRTLCITAEQERAAYEPTSILGVILDVCVEDDGLQVAVAPAPQRVESVSTNQ</sequence>
<dbReference type="AlphaFoldDB" id="A0AAD6ZSC4"/>
<organism evidence="1 2">
    <name type="scientific">Mycena albidolilacea</name>
    <dbReference type="NCBI Taxonomy" id="1033008"/>
    <lineage>
        <taxon>Eukaryota</taxon>
        <taxon>Fungi</taxon>
        <taxon>Dikarya</taxon>
        <taxon>Basidiomycota</taxon>
        <taxon>Agaricomycotina</taxon>
        <taxon>Agaricomycetes</taxon>
        <taxon>Agaricomycetidae</taxon>
        <taxon>Agaricales</taxon>
        <taxon>Marasmiineae</taxon>
        <taxon>Mycenaceae</taxon>
        <taxon>Mycena</taxon>
    </lineage>
</organism>
<evidence type="ECO:0000313" key="1">
    <source>
        <dbReference type="EMBL" id="KAJ7334857.1"/>
    </source>
</evidence>
<evidence type="ECO:0000313" key="2">
    <source>
        <dbReference type="Proteomes" id="UP001218218"/>
    </source>
</evidence>
<accession>A0AAD6ZSC4</accession>
<dbReference type="InterPro" id="IPR032675">
    <property type="entry name" value="LRR_dom_sf"/>
</dbReference>
<dbReference type="EMBL" id="JARIHO010000032">
    <property type="protein sequence ID" value="KAJ7334857.1"/>
    <property type="molecule type" value="Genomic_DNA"/>
</dbReference>
<dbReference type="Gene3D" id="3.80.10.10">
    <property type="entry name" value="Ribonuclease Inhibitor"/>
    <property type="match status" value="1"/>
</dbReference>
<reference evidence="1" key="1">
    <citation type="submission" date="2023-03" db="EMBL/GenBank/DDBJ databases">
        <title>Massive genome expansion in bonnet fungi (Mycena s.s.) driven by repeated elements and novel gene families across ecological guilds.</title>
        <authorList>
            <consortium name="Lawrence Berkeley National Laboratory"/>
            <person name="Harder C.B."/>
            <person name="Miyauchi S."/>
            <person name="Viragh M."/>
            <person name="Kuo A."/>
            <person name="Thoen E."/>
            <person name="Andreopoulos B."/>
            <person name="Lu D."/>
            <person name="Skrede I."/>
            <person name="Drula E."/>
            <person name="Henrissat B."/>
            <person name="Morin E."/>
            <person name="Kohler A."/>
            <person name="Barry K."/>
            <person name="LaButti K."/>
            <person name="Morin E."/>
            <person name="Salamov A."/>
            <person name="Lipzen A."/>
            <person name="Mereny Z."/>
            <person name="Hegedus B."/>
            <person name="Baldrian P."/>
            <person name="Stursova M."/>
            <person name="Weitz H."/>
            <person name="Taylor A."/>
            <person name="Grigoriev I.V."/>
            <person name="Nagy L.G."/>
            <person name="Martin F."/>
            <person name="Kauserud H."/>
        </authorList>
    </citation>
    <scope>NUCLEOTIDE SEQUENCE</scope>
    <source>
        <strain evidence="1">CBHHK002</strain>
    </source>
</reference>
<comment type="caution">
    <text evidence="1">The sequence shown here is derived from an EMBL/GenBank/DDBJ whole genome shotgun (WGS) entry which is preliminary data.</text>
</comment>
<keyword evidence="2" id="KW-1185">Reference proteome</keyword>